<keyword evidence="7" id="KW-0347">Helicase</keyword>
<evidence type="ECO:0000256" key="11">
    <source>
        <dbReference type="PROSITE-ProRule" id="PRU00175"/>
    </source>
</evidence>
<dbReference type="SUPFAM" id="SSF52540">
    <property type="entry name" value="P-loop containing nucleoside triphosphate hydrolases"/>
    <property type="match status" value="2"/>
</dbReference>
<keyword evidence="8" id="KW-0862">Zinc</keyword>
<name>A0A6A4ILI3_9AGAR</name>
<evidence type="ECO:0000256" key="12">
    <source>
        <dbReference type="SAM" id="MobiDB-lite"/>
    </source>
</evidence>
<proteinExistence type="inferred from homology"/>
<dbReference type="PANTHER" id="PTHR45626:SF17">
    <property type="entry name" value="HELICASE-LIKE TRANSCRIPTION FACTOR"/>
    <property type="match status" value="1"/>
</dbReference>
<dbReference type="SMART" id="SM00184">
    <property type="entry name" value="RING"/>
    <property type="match status" value="1"/>
</dbReference>
<dbReference type="SMART" id="SM00910">
    <property type="entry name" value="HIRAN"/>
    <property type="match status" value="1"/>
</dbReference>
<dbReference type="Gene3D" id="3.40.50.300">
    <property type="entry name" value="P-loop containing nucleotide triphosphate hydrolases"/>
    <property type="match status" value="1"/>
</dbReference>
<dbReference type="OrthoDB" id="448448at2759"/>
<dbReference type="InterPro" id="IPR027417">
    <property type="entry name" value="P-loop_NTPase"/>
</dbReference>
<dbReference type="InterPro" id="IPR013083">
    <property type="entry name" value="Znf_RING/FYVE/PHD"/>
</dbReference>
<keyword evidence="5 11" id="KW-0863">Zinc-finger</keyword>
<dbReference type="InterPro" id="IPR017907">
    <property type="entry name" value="Znf_RING_CS"/>
</dbReference>
<dbReference type="Gene3D" id="3.30.40.10">
    <property type="entry name" value="Zinc/RING finger domain, C3HC4 (zinc finger)"/>
    <property type="match status" value="1"/>
</dbReference>
<dbReference type="InterPro" id="IPR050628">
    <property type="entry name" value="SNF2_RAD54_helicase_TF"/>
</dbReference>
<dbReference type="Pfam" id="PF08797">
    <property type="entry name" value="HIRAN"/>
    <property type="match status" value="1"/>
</dbReference>
<dbReference type="GO" id="GO:0006281">
    <property type="term" value="P:DNA repair"/>
    <property type="evidence" value="ECO:0007669"/>
    <property type="project" value="TreeGrafter"/>
</dbReference>
<dbReference type="InterPro" id="IPR014001">
    <property type="entry name" value="Helicase_ATP-bd"/>
</dbReference>
<dbReference type="InterPro" id="IPR038718">
    <property type="entry name" value="SNF2-like_sf"/>
</dbReference>
<evidence type="ECO:0000256" key="4">
    <source>
        <dbReference type="ARBA" id="ARBA00022741"/>
    </source>
</evidence>
<feature type="domain" description="Helicase C-terminal" evidence="16">
    <location>
        <begin position="854"/>
        <end position="1075"/>
    </location>
</feature>
<dbReference type="SMART" id="SM01336">
    <property type="entry name" value="zf-PARP"/>
    <property type="match status" value="1"/>
</dbReference>
<evidence type="ECO:0000259" key="15">
    <source>
        <dbReference type="PROSITE" id="PS51192"/>
    </source>
</evidence>
<keyword evidence="10" id="KW-0539">Nucleus</keyword>
<sequence>MASSHRLEYSKSTRAKCHGPVCKGASMAPGSLRYGKITRDALSQSSAVEWRHWGCVTSEILAELAAVLEDVPGFKQLKNVDQQKIRVALALRRVNPAEIPSSAASSAATPSHTGAVNLKKRKEPSSASGSTAAQSSQTESVENPAEDEAMEEEVRDELIVSMATQVVGIQYYRGLVGNGEEVIITREPTNQYDRNAIRVDNIGHAQVGHLPRAVASKLAPLMDSRSVTVEGIIQSGNRKHISSATLKMYCPSDKVAQTKPRLIWATPGQRGFDIPQTVRRANNNNRIPPPPISGKASRVPTQTPAQREHIKKQQEALQKAAELRDMISTLEKVNDEGRRSSLLDTLCSNEDILALPQYDTSQLHGLKVSLLKHQKQALAWCIEHEYPQLPKKEDEKPVQFWQFKKNGNRSFYYNIATKTPQEAPPLLGRGALFADAMGLGKTLTMLSLIIATKNDVPKNYSNATLVVIPLSVLSNWETQIQDHCDENTLSYCSYYGASRAQLGAQELAAYDVVFTTYQTVAGEHDNPKDQTAKKKKKTEKALFEVKWKRIILDEGHTIRNAKTKMSQAVCALDAERRWILSGTPILSIFSLRNIITHGAPQDLGSLMHFLQICRPLDNEEFFKRLLLRPLKDGIPSGVELLRALMSHICLRRTKEMQDSAGNALVPLPPVEMIKVPVALSDEARSLYDEVERLSSERFQSLMTGSTNAAIQSNALSMLTRLRQLALSPALLPRDYIQQLKQNDAGSGNSKQVMVTHELKQELQARLSQAIEDAEECPICFCVPLEPKITSCAHVFCFPCIKEVIARGPACPMDRRPLTLADLHDPLPPTDLTQPAFRSQADEMEEQMRNAPSAKIEQLVHLLKLTPSGEKSLVFSQFTIGKALDEHGIPFIRFDGQMSAKRRQEAIARFSVPIAPQATKTPEAAPRSRRRSGKASYDSATEEDGDFVISENDHSDEESTTTRKNKGKGKARQTQADSEFEDDSFGAMDNNPAVMLISLKAGALGLNLTVANNVYLMDPWWQEGIESQAIDRVNRIGQKRNIRVFQLISENTVESKVLEIQGRKKEIIQEAFSGVKRTETPRQHREARLHDLHELFGIRQEATAS</sequence>
<evidence type="ECO:0000313" key="17">
    <source>
        <dbReference type="EMBL" id="KAE9411346.1"/>
    </source>
</evidence>
<dbReference type="GO" id="GO:0008094">
    <property type="term" value="F:ATP-dependent activity, acting on DNA"/>
    <property type="evidence" value="ECO:0007669"/>
    <property type="project" value="TreeGrafter"/>
</dbReference>
<dbReference type="Pfam" id="PF00176">
    <property type="entry name" value="SNF2-rel_dom"/>
    <property type="match status" value="1"/>
</dbReference>
<evidence type="ECO:0000259" key="13">
    <source>
        <dbReference type="PROSITE" id="PS50064"/>
    </source>
</evidence>
<dbReference type="CDD" id="cd18793">
    <property type="entry name" value="SF2_C_SNF"/>
    <property type="match status" value="1"/>
</dbReference>
<feature type="domain" description="PARP-type" evidence="13">
    <location>
        <begin position="5"/>
        <end position="93"/>
    </location>
</feature>
<feature type="domain" description="Helicase ATP-binding" evidence="15">
    <location>
        <begin position="422"/>
        <end position="602"/>
    </location>
</feature>
<dbReference type="AlphaFoldDB" id="A0A6A4ILI3"/>
<evidence type="ECO:0000256" key="10">
    <source>
        <dbReference type="ARBA" id="ARBA00023242"/>
    </source>
</evidence>
<dbReference type="InterPro" id="IPR001650">
    <property type="entry name" value="Helicase_C-like"/>
</dbReference>
<dbReference type="InterPro" id="IPR000330">
    <property type="entry name" value="SNF2_N"/>
</dbReference>
<dbReference type="PROSITE" id="PS51194">
    <property type="entry name" value="HELICASE_CTER"/>
    <property type="match status" value="1"/>
</dbReference>
<evidence type="ECO:0000256" key="2">
    <source>
        <dbReference type="ARBA" id="ARBA00007025"/>
    </source>
</evidence>
<dbReference type="PROSITE" id="PS50089">
    <property type="entry name" value="ZF_RING_2"/>
    <property type="match status" value="1"/>
</dbReference>
<dbReference type="GO" id="GO:0016818">
    <property type="term" value="F:hydrolase activity, acting on acid anhydrides, in phosphorus-containing anhydrides"/>
    <property type="evidence" value="ECO:0007669"/>
    <property type="project" value="InterPro"/>
</dbReference>
<feature type="region of interest" description="Disordered" evidence="12">
    <location>
        <begin position="99"/>
        <end position="153"/>
    </location>
</feature>
<dbReference type="PROSITE" id="PS50064">
    <property type="entry name" value="ZF_PARP_2"/>
    <property type="match status" value="1"/>
</dbReference>
<dbReference type="InterPro" id="IPR014905">
    <property type="entry name" value="HIRAN"/>
</dbReference>
<gene>
    <name evidence="17" type="ORF">BT96DRAFT_952431</name>
</gene>
<dbReference type="InterPro" id="IPR049730">
    <property type="entry name" value="SNF2/RAD54-like_C"/>
</dbReference>
<feature type="compositionally biased region" description="Low complexity" evidence="12">
    <location>
        <begin position="125"/>
        <end position="143"/>
    </location>
</feature>
<dbReference type="SUPFAM" id="SSF57850">
    <property type="entry name" value="RING/U-box"/>
    <property type="match status" value="1"/>
</dbReference>
<dbReference type="SMART" id="SM00490">
    <property type="entry name" value="HELICc"/>
    <property type="match status" value="1"/>
</dbReference>
<keyword evidence="3" id="KW-0479">Metal-binding</keyword>
<keyword evidence="18" id="KW-1185">Reference proteome</keyword>
<keyword evidence="6" id="KW-0378">Hydrolase</keyword>
<dbReference type="GO" id="GO:0004386">
    <property type="term" value="F:helicase activity"/>
    <property type="evidence" value="ECO:0007669"/>
    <property type="project" value="UniProtKB-KW"/>
</dbReference>
<feature type="compositionally biased region" description="Acidic residues" evidence="12">
    <location>
        <begin position="144"/>
        <end position="153"/>
    </location>
</feature>
<evidence type="ECO:0000256" key="9">
    <source>
        <dbReference type="ARBA" id="ARBA00022840"/>
    </source>
</evidence>
<evidence type="ECO:0000313" key="18">
    <source>
        <dbReference type="Proteomes" id="UP000799118"/>
    </source>
</evidence>
<evidence type="ECO:0000256" key="7">
    <source>
        <dbReference type="ARBA" id="ARBA00022806"/>
    </source>
</evidence>
<organism evidence="17 18">
    <name type="scientific">Gymnopus androsaceus JB14</name>
    <dbReference type="NCBI Taxonomy" id="1447944"/>
    <lineage>
        <taxon>Eukaryota</taxon>
        <taxon>Fungi</taxon>
        <taxon>Dikarya</taxon>
        <taxon>Basidiomycota</taxon>
        <taxon>Agaricomycotina</taxon>
        <taxon>Agaricomycetes</taxon>
        <taxon>Agaricomycetidae</taxon>
        <taxon>Agaricales</taxon>
        <taxon>Marasmiineae</taxon>
        <taxon>Omphalotaceae</taxon>
        <taxon>Gymnopus</taxon>
    </lineage>
</organism>
<dbReference type="PROSITE" id="PS00518">
    <property type="entry name" value="ZF_RING_1"/>
    <property type="match status" value="1"/>
</dbReference>
<feature type="domain" description="RING-type" evidence="14">
    <location>
        <begin position="776"/>
        <end position="814"/>
    </location>
</feature>
<evidence type="ECO:0000259" key="14">
    <source>
        <dbReference type="PROSITE" id="PS50089"/>
    </source>
</evidence>
<dbReference type="PANTHER" id="PTHR45626">
    <property type="entry name" value="TRANSCRIPTION TERMINATION FACTOR 2-RELATED"/>
    <property type="match status" value="1"/>
</dbReference>
<dbReference type="GO" id="GO:0008270">
    <property type="term" value="F:zinc ion binding"/>
    <property type="evidence" value="ECO:0007669"/>
    <property type="project" value="UniProtKB-KW"/>
</dbReference>
<protein>
    <submittedName>
        <fullName evidence="17">Uncharacterized protein</fullName>
    </submittedName>
</protein>
<evidence type="ECO:0000256" key="6">
    <source>
        <dbReference type="ARBA" id="ARBA00022801"/>
    </source>
</evidence>
<dbReference type="Pfam" id="PF00097">
    <property type="entry name" value="zf-C3HC4"/>
    <property type="match status" value="1"/>
</dbReference>
<dbReference type="SMART" id="SM00487">
    <property type="entry name" value="DEXDc"/>
    <property type="match status" value="1"/>
</dbReference>
<accession>A0A6A4ILI3</accession>
<dbReference type="InterPro" id="IPR001841">
    <property type="entry name" value="Znf_RING"/>
</dbReference>
<dbReference type="Gene3D" id="3.30.70.2330">
    <property type="match status" value="1"/>
</dbReference>
<dbReference type="EMBL" id="ML769383">
    <property type="protein sequence ID" value="KAE9411346.1"/>
    <property type="molecule type" value="Genomic_DNA"/>
</dbReference>
<dbReference type="Gene3D" id="3.30.1740.10">
    <property type="entry name" value="Zinc finger, PARP-type"/>
    <property type="match status" value="1"/>
</dbReference>
<dbReference type="InterPro" id="IPR001510">
    <property type="entry name" value="Znf_PARP"/>
</dbReference>
<keyword evidence="4" id="KW-0547">Nucleotide-binding</keyword>
<dbReference type="GO" id="GO:0005634">
    <property type="term" value="C:nucleus"/>
    <property type="evidence" value="ECO:0007669"/>
    <property type="project" value="UniProtKB-SubCell"/>
</dbReference>
<evidence type="ECO:0000256" key="3">
    <source>
        <dbReference type="ARBA" id="ARBA00022723"/>
    </source>
</evidence>
<dbReference type="InterPro" id="IPR018957">
    <property type="entry name" value="Znf_C3HC4_RING-type"/>
</dbReference>
<dbReference type="SUPFAM" id="SSF57716">
    <property type="entry name" value="Glucocorticoid receptor-like (DNA-binding domain)"/>
    <property type="match status" value="1"/>
</dbReference>
<evidence type="ECO:0000256" key="8">
    <source>
        <dbReference type="ARBA" id="ARBA00022833"/>
    </source>
</evidence>
<dbReference type="Gene3D" id="3.40.50.10810">
    <property type="entry name" value="Tandem AAA-ATPase domain"/>
    <property type="match status" value="1"/>
</dbReference>
<dbReference type="InterPro" id="IPR036957">
    <property type="entry name" value="Znf_PARP_sf"/>
</dbReference>
<reference evidence="17" key="1">
    <citation type="journal article" date="2019" name="Environ. Microbiol.">
        <title>Fungal ecological strategies reflected in gene transcription - a case study of two litter decomposers.</title>
        <authorList>
            <person name="Barbi F."/>
            <person name="Kohler A."/>
            <person name="Barry K."/>
            <person name="Baskaran P."/>
            <person name="Daum C."/>
            <person name="Fauchery L."/>
            <person name="Ihrmark K."/>
            <person name="Kuo A."/>
            <person name="LaButti K."/>
            <person name="Lipzen A."/>
            <person name="Morin E."/>
            <person name="Grigoriev I.V."/>
            <person name="Henrissat B."/>
            <person name="Lindahl B."/>
            <person name="Martin F."/>
        </authorList>
    </citation>
    <scope>NUCLEOTIDE SEQUENCE</scope>
    <source>
        <strain evidence="17">JB14</strain>
    </source>
</reference>
<dbReference type="Pfam" id="PF00271">
    <property type="entry name" value="Helicase_C"/>
    <property type="match status" value="1"/>
</dbReference>
<dbReference type="Proteomes" id="UP000799118">
    <property type="component" value="Unassembled WGS sequence"/>
</dbReference>
<dbReference type="PROSITE" id="PS51192">
    <property type="entry name" value="HELICASE_ATP_BIND_1"/>
    <property type="match status" value="1"/>
</dbReference>
<evidence type="ECO:0000259" key="16">
    <source>
        <dbReference type="PROSITE" id="PS51194"/>
    </source>
</evidence>
<evidence type="ECO:0000256" key="5">
    <source>
        <dbReference type="ARBA" id="ARBA00022771"/>
    </source>
</evidence>
<comment type="similarity">
    <text evidence="2">Belongs to the SNF2/RAD54 helicase family.</text>
</comment>
<comment type="subcellular location">
    <subcellularLocation>
        <location evidence="1">Nucleus</location>
    </subcellularLocation>
</comment>
<dbReference type="GO" id="GO:0003677">
    <property type="term" value="F:DNA binding"/>
    <property type="evidence" value="ECO:0007669"/>
    <property type="project" value="InterPro"/>
</dbReference>
<feature type="region of interest" description="Disordered" evidence="12">
    <location>
        <begin position="910"/>
        <end position="984"/>
    </location>
</feature>
<dbReference type="Pfam" id="PF00645">
    <property type="entry name" value="zf-PARP"/>
    <property type="match status" value="1"/>
</dbReference>
<keyword evidence="9" id="KW-0067">ATP-binding</keyword>
<evidence type="ECO:0000256" key="1">
    <source>
        <dbReference type="ARBA" id="ARBA00004123"/>
    </source>
</evidence>
<dbReference type="GO" id="GO:0005524">
    <property type="term" value="F:ATP binding"/>
    <property type="evidence" value="ECO:0007669"/>
    <property type="project" value="UniProtKB-KW"/>
</dbReference>
<feature type="region of interest" description="Disordered" evidence="12">
    <location>
        <begin position="280"/>
        <end position="299"/>
    </location>
</feature>